<dbReference type="HOGENOM" id="CLU_070944_4_0_1"/>
<dbReference type="Ensembl" id="ENSACAT00000002889.3">
    <property type="protein sequence ID" value="ENSACAP00000002819.2"/>
    <property type="gene ID" value="ENSACAG00000002915.3"/>
</dbReference>
<protein>
    <submittedName>
        <fullName evidence="1">Uncharacterized protein</fullName>
    </submittedName>
</protein>
<dbReference type="STRING" id="28377.ENSACAP00000002819"/>
<reference evidence="1" key="1">
    <citation type="submission" date="2009-12" db="EMBL/GenBank/DDBJ databases">
        <title>The Genome Sequence of Anolis carolinensis (Green Anole Lizard).</title>
        <authorList>
            <consortium name="The Genome Sequencing Platform"/>
            <person name="Di Palma F."/>
            <person name="Alfoldi J."/>
            <person name="Heiman D."/>
            <person name="Young S."/>
            <person name="Grabherr M."/>
            <person name="Johnson J."/>
            <person name="Lander E.S."/>
            <person name="Lindblad-Toh K."/>
        </authorList>
    </citation>
    <scope>NUCLEOTIDE SEQUENCE [LARGE SCALE GENOMIC DNA]</scope>
    <source>
        <strain evidence="1">JBL SC #1</strain>
    </source>
</reference>
<accession>H9G6U5</accession>
<dbReference type="PANTHER" id="PTHR48424:SF3">
    <property type="entry name" value="DYNEIN LIGHT CHAIN-RELATED"/>
    <property type="match status" value="1"/>
</dbReference>
<keyword evidence="2" id="KW-1185">Reference proteome</keyword>
<dbReference type="PANTHER" id="PTHR48424">
    <property type="entry name" value="DYNEIN LIGHT CHAIN-RELATED"/>
    <property type="match status" value="1"/>
</dbReference>
<evidence type="ECO:0000313" key="1">
    <source>
        <dbReference type="Ensembl" id="ENSACAP00000002819.2"/>
    </source>
</evidence>
<name>H9G6U5_ANOCA</name>
<organism evidence="1 2">
    <name type="scientific">Anolis carolinensis</name>
    <name type="common">Green anole</name>
    <name type="synonym">American chameleon</name>
    <dbReference type="NCBI Taxonomy" id="28377"/>
    <lineage>
        <taxon>Eukaryota</taxon>
        <taxon>Metazoa</taxon>
        <taxon>Chordata</taxon>
        <taxon>Craniata</taxon>
        <taxon>Vertebrata</taxon>
        <taxon>Euteleostomi</taxon>
        <taxon>Lepidosauria</taxon>
        <taxon>Squamata</taxon>
        <taxon>Bifurcata</taxon>
        <taxon>Unidentata</taxon>
        <taxon>Episquamata</taxon>
        <taxon>Toxicofera</taxon>
        <taxon>Iguania</taxon>
        <taxon>Dactyloidae</taxon>
        <taxon>Anolis</taxon>
    </lineage>
</organism>
<proteinExistence type="predicted"/>
<sequence>MLSMCLFYLDSDGNLTQVEVDEVFGLVSHIAAKVSPHNAVPSWVVLLVKLLDILLDVVLLQGLGGTLHRVLLHLLRHIRILDHGLAVTHGYL</sequence>
<dbReference type="Proteomes" id="UP000001646">
    <property type="component" value="Unplaced"/>
</dbReference>
<dbReference type="GeneTree" id="ENSGT00390000001618"/>
<dbReference type="AlphaFoldDB" id="H9G6U5"/>
<reference evidence="1" key="2">
    <citation type="submission" date="2025-08" db="UniProtKB">
        <authorList>
            <consortium name="Ensembl"/>
        </authorList>
    </citation>
    <scope>IDENTIFICATION</scope>
</reference>
<dbReference type="InParanoid" id="H9G6U5"/>
<evidence type="ECO:0000313" key="2">
    <source>
        <dbReference type="Proteomes" id="UP000001646"/>
    </source>
</evidence>
<reference evidence="1" key="3">
    <citation type="submission" date="2025-09" db="UniProtKB">
        <authorList>
            <consortium name="Ensembl"/>
        </authorList>
    </citation>
    <scope>IDENTIFICATION</scope>
</reference>
<dbReference type="eggNOG" id="KOG3430">
    <property type="taxonomic scope" value="Eukaryota"/>
</dbReference>
<dbReference type="Bgee" id="ENSACAG00000002915">
    <property type="expression patterns" value="Expressed in ovary and 14 other cell types or tissues"/>
</dbReference>